<protein>
    <recommendedName>
        <fullName evidence="7">Signal recognition particle SEC65 subunit</fullName>
    </recommendedName>
</protein>
<accession>A0AA91PXI5</accession>
<keyword evidence="5" id="KW-0687">Ribonucleoprotein</keyword>
<gene>
    <name evidence="9" type="ORF">A9F13_17g00517</name>
</gene>
<dbReference type="InterPro" id="IPR036521">
    <property type="entry name" value="SRP19-like_sf"/>
</dbReference>
<dbReference type="FunFam" id="3.30.56.30:FF:000003">
    <property type="entry name" value="Signal recognition particle SEC65 subunit"/>
    <property type="match status" value="1"/>
</dbReference>
<organism evidence="9 10">
    <name type="scientific">Clavispora lusitaniae</name>
    <name type="common">Candida lusitaniae</name>
    <dbReference type="NCBI Taxonomy" id="36911"/>
    <lineage>
        <taxon>Eukaryota</taxon>
        <taxon>Fungi</taxon>
        <taxon>Dikarya</taxon>
        <taxon>Ascomycota</taxon>
        <taxon>Saccharomycotina</taxon>
        <taxon>Pichiomycetes</taxon>
        <taxon>Metschnikowiaceae</taxon>
        <taxon>Clavispora</taxon>
    </lineage>
</organism>
<evidence type="ECO:0000256" key="5">
    <source>
        <dbReference type="ARBA" id="ARBA00023274"/>
    </source>
</evidence>
<proteinExistence type="inferred from homology"/>
<comment type="caution">
    <text evidence="9">The sequence shown here is derived from an EMBL/GenBank/DDBJ whole genome shotgun (WGS) entry which is preliminary data.</text>
</comment>
<name>A0AA91PXI5_CLALS</name>
<evidence type="ECO:0000256" key="2">
    <source>
        <dbReference type="ARBA" id="ARBA00008910"/>
    </source>
</evidence>
<evidence type="ECO:0000313" key="10">
    <source>
        <dbReference type="Proteomes" id="UP000195602"/>
    </source>
</evidence>
<keyword evidence="3" id="KW-0963">Cytoplasm</keyword>
<sequence length="262" mass="29876">MPKKPVLEEVDDDDIDNMDMDIAQFDPNLKTPIAPIQKPVITRSQDSEPSVFDNFPKPAPQPKRSDIVDPSKFSAQEREEIRRFQVIYPCYFDVNRSHKEGRRVSTQDAVRNPLAKTISDACRQLRIPVLLELDKSHPQDYGNPGRVRVLVKENGVAGNSRFPNKRALLLEISKYLKEHPTTLASVGRSSGIPYPPEFETYEPEELPQLKNKRMNTIVPIHSNLTLKHPMTKSIYDPLPETPEAPKLPKAPKQQKKIMKIRG</sequence>
<evidence type="ECO:0000256" key="4">
    <source>
        <dbReference type="ARBA" id="ARBA00023135"/>
    </source>
</evidence>
<dbReference type="GO" id="GO:0006617">
    <property type="term" value="P:SRP-dependent cotranslational protein targeting to membrane, signal sequence recognition"/>
    <property type="evidence" value="ECO:0007669"/>
    <property type="project" value="TreeGrafter"/>
</dbReference>
<keyword evidence="4" id="KW-0733">Signal recognition particle</keyword>
<dbReference type="SUPFAM" id="SSF69695">
    <property type="entry name" value="SRP19"/>
    <property type="match status" value="1"/>
</dbReference>
<feature type="region of interest" description="Disordered" evidence="8">
    <location>
        <begin position="40"/>
        <end position="70"/>
    </location>
</feature>
<dbReference type="GO" id="GO:0005786">
    <property type="term" value="C:signal recognition particle, endoplasmic reticulum targeting"/>
    <property type="evidence" value="ECO:0007669"/>
    <property type="project" value="UniProtKB-KW"/>
</dbReference>
<comment type="function">
    <text evidence="6">Signal-recognition-particle assembly has a crucial role in targeting secretory proteins to the rough endoplasmic reticulum membrane. It must be involved intimately in the translocation of a wide variety of protein substrates.</text>
</comment>
<dbReference type="Gene3D" id="3.30.56.30">
    <property type="entry name" value="Signal recognition particle, SRP19-like subunit"/>
    <property type="match status" value="1"/>
</dbReference>
<dbReference type="Proteomes" id="UP000195602">
    <property type="component" value="Unassembled WGS sequence"/>
</dbReference>
<evidence type="ECO:0000256" key="3">
    <source>
        <dbReference type="ARBA" id="ARBA00022490"/>
    </source>
</evidence>
<evidence type="ECO:0000256" key="6">
    <source>
        <dbReference type="ARBA" id="ARBA00060225"/>
    </source>
</evidence>
<evidence type="ECO:0000313" key="9">
    <source>
        <dbReference type="EMBL" id="OVF06838.1"/>
    </source>
</evidence>
<evidence type="ECO:0000256" key="1">
    <source>
        <dbReference type="ARBA" id="ARBA00004496"/>
    </source>
</evidence>
<dbReference type="PANTHER" id="PTHR17453:SF0">
    <property type="entry name" value="SIGNAL RECOGNITION PARTICLE 19 KDA PROTEIN"/>
    <property type="match status" value="1"/>
</dbReference>
<evidence type="ECO:0000256" key="7">
    <source>
        <dbReference type="ARBA" id="ARBA00068261"/>
    </source>
</evidence>
<feature type="region of interest" description="Disordered" evidence="8">
    <location>
        <begin position="233"/>
        <end position="262"/>
    </location>
</feature>
<reference evidence="9 10" key="1">
    <citation type="submission" date="2017-04" db="EMBL/GenBank/DDBJ databases">
        <title>Draft genome of the yeast Clavispora lusitaniae type strain CBS 6936.</title>
        <authorList>
            <person name="Durrens P."/>
            <person name="Klopp C."/>
            <person name="Biteau N."/>
            <person name="Fitton-Ouhabi V."/>
            <person name="Dementhon K."/>
            <person name="Accoceberry I."/>
            <person name="Sherman D.J."/>
            <person name="Noel T."/>
        </authorList>
    </citation>
    <scope>NUCLEOTIDE SEQUENCE [LARGE SCALE GENOMIC DNA]</scope>
    <source>
        <strain evidence="9 10">CBS 6936</strain>
    </source>
</reference>
<dbReference type="PANTHER" id="PTHR17453">
    <property type="entry name" value="SIGNAL RECOGNITION PARTICLE 19 KD PROTEIN"/>
    <property type="match status" value="1"/>
</dbReference>
<feature type="compositionally biased region" description="Basic residues" evidence="8">
    <location>
        <begin position="252"/>
        <end position="262"/>
    </location>
</feature>
<dbReference type="EMBL" id="LYUB02000017">
    <property type="protein sequence ID" value="OVF06838.1"/>
    <property type="molecule type" value="Genomic_DNA"/>
</dbReference>
<evidence type="ECO:0000256" key="8">
    <source>
        <dbReference type="SAM" id="MobiDB-lite"/>
    </source>
</evidence>
<dbReference type="KEGG" id="clus:A9F13_17g00517"/>
<dbReference type="Pfam" id="PF01922">
    <property type="entry name" value="SRP19"/>
    <property type="match status" value="1"/>
</dbReference>
<dbReference type="AlphaFoldDB" id="A0AA91PXI5"/>
<comment type="subcellular location">
    <subcellularLocation>
        <location evidence="1">Cytoplasm</location>
    </subcellularLocation>
</comment>
<dbReference type="GO" id="GO:0008312">
    <property type="term" value="F:7S RNA binding"/>
    <property type="evidence" value="ECO:0007669"/>
    <property type="project" value="InterPro"/>
</dbReference>
<dbReference type="InterPro" id="IPR002778">
    <property type="entry name" value="Signal_recog_particle_SRP19"/>
</dbReference>
<comment type="similarity">
    <text evidence="2">Belongs to the SRP19 family.</text>
</comment>